<evidence type="ECO:0000259" key="1">
    <source>
        <dbReference type="Pfam" id="PF11823"/>
    </source>
</evidence>
<dbReference type="AlphaFoldDB" id="A0A133KEM9"/>
<dbReference type="Pfam" id="PF11823">
    <property type="entry name" value="Se_S_carrier"/>
    <property type="match status" value="1"/>
</dbReference>
<dbReference type="PATRIC" id="fig|33036.3.peg.1091"/>
<comment type="caution">
    <text evidence="2">The sequence shown here is derived from an EMBL/GenBank/DDBJ whole genome shotgun (WGS) entry which is preliminary data.</text>
</comment>
<protein>
    <recommendedName>
        <fullName evidence="1">Putative Se/S carrier protein-like domain-containing protein</fullName>
    </recommendedName>
</protein>
<dbReference type="EMBL" id="LRPM01000041">
    <property type="protein sequence ID" value="KWZ77894.1"/>
    <property type="molecule type" value="Genomic_DNA"/>
</dbReference>
<gene>
    <name evidence="2" type="ORF">HMPREF3200_01103</name>
</gene>
<dbReference type="OrthoDB" id="3192849at2"/>
<evidence type="ECO:0000313" key="2">
    <source>
        <dbReference type="EMBL" id="KWZ77894.1"/>
    </source>
</evidence>
<proteinExistence type="predicted"/>
<evidence type="ECO:0000313" key="3">
    <source>
        <dbReference type="Proteomes" id="UP000070383"/>
    </source>
</evidence>
<organism evidence="2 3">
    <name type="scientific">Anaerococcus tetradius</name>
    <dbReference type="NCBI Taxonomy" id="33036"/>
    <lineage>
        <taxon>Bacteria</taxon>
        <taxon>Bacillati</taxon>
        <taxon>Bacillota</taxon>
        <taxon>Tissierellia</taxon>
        <taxon>Tissierellales</taxon>
        <taxon>Peptoniphilaceae</taxon>
        <taxon>Anaerococcus</taxon>
    </lineage>
</organism>
<dbReference type="InterPro" id="IPR021778">
    <property type="entry name" value="Se/S_carrier-like"/>
</dbReference>
<dbReference type="Proteomes" id="UP000070383">
    <property type="component" value="Unassembled WGS sequence"/>
</dbReference>
<dbReference type="STRING" id="33036.HMPREF3200_01103"/>
<dbReference type="RefSeq" id="WP_004836888.1">
    <property type="nucleotide sequence ID" value="NZ_CAMPNK010000007.1"/>
</dbReference>
<feature type="domain" description="Putative Se/S carrier protein-like" evidence="1">
    <location>
        <begin position="2"/>
        <end position="68"/>
    </location>
</feature>
<keyword evidence="3" id="KW-1185">Reference proteome</keyword>
<sequence length="80" mass="9045">MIVITFDTTTDAMMMELFAKANDFPGQLIPIPNFLSASCGLAFKSTLEEDQAKTRLADKQINYAKIYKIEEEKKIPKAKK</sequence>
<name>A0A133KEM9_9FIRM</name>
<accession>A0A133KEM9</accession>
<reference evidence="3" key="1">
    <citation type="submission" date="2016-01" db="EMBL/GenBank/DDBJ databases">
        <authorList>
            <person name="Mitreva M."/>
            <person name="Pepin K.H."/>
            <person name="Mihindukulasuriya K.A."/>
            <person name="Fulton R."/>
            <person name="Fronick C."/>
            <person name="O'Laughlin M."/>
            <person name="Miner T."/>
            <person name="Herter B."/>
            <person name="Rosa B.A."/>
            <person name="Cordes M."/>
            <person name="Tomlinson C."/>
            <person name="Wollam A."/>
            <person name="Palsikar V.B."/>
            <person name="Mardis E.R."/>
            <person name="Wilson R.K."/>
        </authorList>
    </citation>
    <scope>NUCLEOTIDE SEQUENCE [LARGE SCALE GENOMIC DNA]</scope>
    <source>
        <strain evidence="3">MJR8151</strain>
    </source>
</reference>